<dbReference type="OrthoDB" id="9775759at2"/>
<dbReference type="Proteomes" id="UP000192903">
    <property type="component" value="Unassembled WGS sequence"/>
</dbReference>
<accession>A0A1X7DC93</accession>
<dbReference type="AlphaFoldDB" id="A0A1X7DC93"/>
<dbReference type="GO" id="GO:0004038">
    <property type="term" value="F:allantoinase activity"/>
    <property type="evidence" value="ECO:0007669"/>
    <property type="project" value="TreeGrafter"/>
</dbReference>
<dbReference type="GO" id="GO:0005737">
    <property type="term" value="C:cytoplasm"/>
    <property type="evidence" value="ECO:0007669"/>
    <property type="project" value="TreeGrafter"/>
</dbReference>
<dbReference type="InterPro" id="IPR050138">
    <property type="entry name" value="DHOase/Allantoinase_Hydrolase"/>
</dbReference>
<dbReference type="GO" id="GO:0006145">
    <property type="term" value="P:purine nucleobase catabolic process"/>
    <property type="evidence" value="ECO:0007669"/>
    <property type="project" value="TreeGrafter"/>
</dbReference>
<keyword evidence="3" id="KW-1185">Reference proteome</keyword>
<dbReference type="InterPro" id="IPR032466">
    <property type="entry name" value="Metal_Hydrolase"/>
</dbReference>
<proteinExistence type="predicted"/>
<dbReference type="PANTHER" id="PTHR43668:SF2">
    <property type="entry name" value="ALLANTOINASE"/>
    <property type="match status" value="1"/>
</dbReference>
<dbReference type="SUPFAM" id="SSF51338">
    <property type="entry name" value="Composite domain of metallo-dependent hydrolases"/>
    <property type="match status" value="1"/>
</dbReference>
<sequence length="454" mass="49213">MYDFVLRGTLVLPDRTVQGGWIAVSGEKIAAIGEGVPPAASVFRDVGDALVLPGFVDGQTHATSYKGLPGFAATSRSALAGGITTMVDMPYDNPDPLNTVDRFDLKVAAVNEHSSCDVALYATIAPGQGTAEMARLAAKGAVAFKISSMESHPVRFPRLPANDMFDILEASVETGLPVGLHNEDQEIVRGMIARFKSQNRITPEWHEPSRPVVAEMAATANFLELGAATGAHVHIVHISHPRGYDLVSRYREEGVRATAELCVHYLHFDAARDIGRLGARMKVSPPIRPGVLDDLWHRLDEGKVDFISTDHSSWPIDNKYTPSIFDAGAGIPGLETLAPSFYTDLKAKGRAPERIMAEYLSEKPARFFGLWPQKGALTIGADADMAVMTPGSYRFDASRTFDGLNWSPYDGETFDARVTMTVLRGNIVWDGKDVLAQPGAGRFIARLPDAKPVV</sequence>
<dbReference type="EMBL" id="FXAF01000002">
    <property type="protein sequence ID" value="SMF12260.1"/>
    <property type="molecule type" value="Genomic_DNA"/>
</dbReference>
<dbReference type="Gene3D" id="3.20.20.140">
    <property type="entry name" value="Metal-dependent hydrolases"/>
    <property type="match status" value="1"/>
</dbReference>
<dbReference type="Gene3D" id="2.30.40.10">
    <property type="entry name" value="Urease, subunit C, domain 1"/>
    <property type="match status" value="1"/>
</dbReference>
<dbReference type="SUPFAM" id="SSF51556">
    <property type="entry name" value="Metallo-dependent hydrolases"/>
    <property type="match status" value="1"/>
</dbReference>
<dbReference type="RefSeq" id="WP_085420658.1">
    <property type="nucleotide sequence ID" value="NZ_FXAF01000002.1"/>
</dbReference>
<feature type="domain" description="Amidohydrolase-related" evidence="1">
    <location>
        <begin position="50"/>
        <end position="428"/>
    </location>
</feature>
<organism evidence="2 3">
    <name type="scientific">Xaviernesmea oryzae</name>
    <dbReference type="NCBI Taxonomy" id="464029"/>
    <lineage>
        <taxon>Bacteria</taxon>
        <taxon>Pseudomonadati</taxon>
        <taxon>Pseudomonadota</taxon>
        <taxon>Alphaproteobacteria</taxon>
        <taxon>Hyphomicrobiales</taxon>
        <taxon>Rhizobiaceae</taxon>
        <taxon>Rhizobium/Agrobacterium group</taxon>
        <taxon>Xaviernesmea</taxon>
    </lineage>
</organism>
<name>A0A1X7DC93_9HYPH</name>
<dbReference type="InterPro" id="IPR006680">
    <property type="entry name" value="Amidohydro-rel"/>
</dbReference>
<reference evidence="3" key="1">
    <citation type="submission" date="2017-04" db="EMBL/GenBank/DDBJ databases">
        <authorList>
            <person name="Varghese N."/>
            <person name="Submissions S."/>
        </authorList>
    </citation>
    <scope>NUCLEOTIDE SEQUENCE [LARGE SCALE GENOMIC DNA]</scope>
    <source>
        <strain evidence="3">B4P</strain>
    </source>
</reference>
<dbReference type="PANTHER" id="PTHR43668">
    <property type="entry name" value="ALLANTOINASE"/>
    <property type="match status" value="1"/>
</dbReference>
<evidence type="ECO:0000259" key="1">
    <source>
        <dbReference type="Pfam" id="PF01979"/>
    </source>
</evidence>
<protein>
    <submittedName>
        <fullName evidence="2">Allantoinase</fullName>
    </submittedName>
</protein>
<gene>
    <name evidence="2" type="ORF">SAMN02982989_5316</name>
</gene>
<evidence type="ECO:0000313" key="3">
    <source>
        <dbReference type="Proteomes" id="UP000192903"/>
    </source>
</evidence>
<evidence type="ECO:0000313" key="2">
    <source>
        <dbReference type="EMBL" id="SMF12260.1"/>
    </source>
</evidence>
<dbReference type="InterPro" id="IPR011059">
    <property type="entry name" value="Metal-dep_hydrolase_composite"/>
</dbReference>
<dbReference type="Pfam" id="PF01979">
    <property type="entry name" value="Amidohydro_1"/>
    <property type="match status" value="1"/>
</dbReference>
<dbReference type="STRING" id="464029.SAMN02982989_5316"/>